<feature type="domain" description="Telomeric single stranded DNA binding POT1/Cdc13" evidence="10">
    <location>
        <begin position="8"/>
        <end position="134"/>
    </location>
</feature>
<gene>
    <name evidence="11" type="ORF">EKO04_001749</name>
</gene>
<evidence type="ECO:0000256" key="7">
    <source>
        <dbReference type="ARBA" id="ARBA00023125"/>
    </source>
</evidence>
<dbReference type="Pfam" id="PF16686">
    <property type="entry name" value="POT1PC"/>
    <property type="match status" value="1"/>
</dbReference>
<evidence type="ECO:0000256" key="3">
    <source>
        <dbReference type="ARBA" id="ARBA00008442"/>
    </source>
</evidence>
<keyword evidence="8" id="KW-0539">Nucleus</keyword>
<evidence type="ECO:0000256" key="2">
    <source>
        <dbReference type="ARBA" id="ARBA00004574"/>
    </source>
</evidence>
<keyword evidence="5" id="KW-0158">Chromosome</keyword>
<evidence type="ECO:0000256" key="9">
    <source>
        <dbReference type="SAM" id="MobiDB-lite"/>
    </source>
</evidence>
<comment type="similarity">
    <text evidence="3">Belongs to the telombin family.</text>
</comment>
<dbReference type="PANTHER" id="PTHR14513">
    <property type="entry name" value="PROTECTION OF TELOMERES 1"/>
    <property type="match status" value="1"/>
</dbReference>
<evidence type="ECO:0000256" key="8">
    <source>
        <dbReference type="ARBA" id="ARBA00023242"/>
    </source>
</evidence>
<dbReference type="GO" id="GO:0010521">
    <property type="term" value="F:telomerase inhibitor activity"/>
    <property type="evidence" value="ECO:0007669"/>
    <property type="project" value="TreeGrafter"/>
</dbReference>
<dbReference type="InterPro" id="IPR032042">
    <property type="entry name" value="POT1PC"/>
</dbReference>
<dbReference type="AlphaFoldDB" id="A0A8H7MGZ7"/>
<evidence type="ECO:0000259" key="10">
    <source>
        <dbReference type="SMART" id="SM00976"/>
    </source>
</evidence>
<evidence type="ECO:0000313" key="11">
    <source>
        <dbReference type="EMBL" id="KAF9700311.1"/>
    </source>
</evidence>
<dbReference type="Pfam" id="PF02765">
    <property type="entry name" value="POT1"/>
    <property type="match status" value="1"/>
</dbReference>
<dbReference type="EMBL" id="RZGK01000003">
    <property type="protein sequence ID" value="KAF9700311.1"/>
    <property type="molecule type" value="Genomic_DNA"/>
</dbReference>
<dbReference type="InterPro" id="IPR028389">
    <property type="entry name" value="POT1"/>
</dbReference>
<evidence type="ECO:0000256" key="1">
    <source>
        <dbReference type="ARBA" id="ARBA00004123"/>
    </source>
</evidence>
<dbReference type="SMART" id="SM00976">
    <property type="entry name" value="Telo_bind"/>
    <property type="match status" value="1"/>
</dbReference>
<keyword evidence="7" id="KW-0238">DNA-binding</keyword>
<reference evidence="11" key="1">
    <citation type="submission" date="2018-12" db="EMBL/GenBank/DDBJ databases">
        <authorList>
            <person name="Syme R.A."/>
            <person name="Farfan-Caceres L."/>
            <person name="Lichtenzveig J."/>
        </authorList>
    </citation>
    <scope>NUCLEOTIDE SEQUENCE</scope>
    <source>
        <strain evidence="11">Al4</strain>
    </source>
</reference>
<evidence type="ECO:0000256" key="4">
    <source>
        <dbReference type="ARBA" id="ARBA00015253"/>
    </source>
</evidence>
<dbReference type="FunFam" id="2.40.50.140:FF:000303">
    <property type="entry name" value="Protection of telomeres protein 1"/>
    <property type="match status" value="1"/>
</dbReference>
<feature type="region of interest" description="Disordered" evidence="9">
    <location>
        <begin position="323"/>
        <end position="358"/>
    </location>
</feature>
<dbReference type="Proteomes" id="UP000651452">
    <property type="component" value="Unassembled WGS sequence"/>
</dbReference>
<dbReference type="InterPro" id="IPR011564">
    <property type="entry name" value="Telomer_end-bd_POT1/Cdc13"/>
</dbReference>
<dbReference type="PANTHER" id="PTHR14513:SF0">
    <property type="entry name" value="PROTECTION OF TELOMERES PROTEIN 1"/>
    <property type="match status" value="1"/>
</dbReference>
<dbReference type="GO" id="GO:0000783">
    <property type="term" value="C:nuclear telomere cap complex"/>
    <property type="evidence" value="ECO:0007669"/>
    <property type="project" value="TreeGrafter"/>
</dbReference>
<protein>
    <recommendedName>
        <fullName evidence="4">Protection of telomeres protein 1</fullName>
    </recommendedName>
</protein>
<accession>A0A8H7MGZ7</accession>
<proteinExistence type="inferred from homology"/>
<dbReference type="GO" id="GO:0098505">
    <property type="term" value="F:G-rich strand telomeric DNA binding"/>
    <property type="evidence" value="ECO:0007669"/>
    <property type="project" value="TreeGrafter"/>
</dbReference>
<dbReference type="Gene3D" id="2.40.50.140">
    <property type="entry name" value="Nucleic acid-binding proteins"/>
    <property type="match status" value="2"/>
</dbReference>
<keyword evidence="6" id="KW-0779">Telomere</keyword>
<evidence type="ECO:0000256" key="5">
    <source>
        <dbReference type="ARBA" id="ARBA00022454"/>
    </source>
</evidence>
<comment type="subcellular location">
    <subcellularLocation>
        <location evidence="2">Chromosome</location>
        <location evidence="2">Telomere</location>
    </subcellularLocation>
    <subcellularLocation>
        <location evidence="1">Nucleus</location>
    </subcellularLocation>
</comment>
<dbReference type="GO" id="GO:0016233">
    <property type="term" value="P:telomere capping"/>
    <property type="evidence" value="ECO:0007669"/>
    <property type="project" value="TreeGrafter"/>
</dbReference>
<comment type="caution">
    <text evidence="11">The sequence shown here is derived from an EMBL/GenBank/DDBJ whole genome shotgun (WGS) entry which is preliminary data.</text>
</comment>
<keyword evidence="12" id="KW-1185">Reference proteome</keyword>
<dbReference type="InterPro" id="IPR012340">
    <property type="entry name" value="NA-bd_OB-fold"/>
</dbReference>
<reference evidence="11" key="2">
    <citation type="submission" date="2020-09" db="EMBL/GenBank/DDBJ databases">
        <title>Reference genome assembly for Australian Ascochyta lentis isolate Al4.</title>
        <authorList>
            <person name="Lee R.C."/>
            <person name="Farfan-Caceres L.M."/>
            <person name="Debler J.W."/>
            <person name="Williams A.H."/>
            <person name="Henares B.M."/>
        </authorList>
    </citation>
    <scope>NUCLEOTIDE SEQUENCE</scope>
    <source>
        <strain evidence="11">Al4</strain>
    </source>
</reference>
<name>A0A8H7MGZ7_9PLEO</name>
<sequence length="587" mass="66135">MSTLPLGFTPVKEATTAGSFVSLLGVVVSLDDPRKTRGTDWSLSFTIQDDFSAGSVGGSSSMGCRVFKSLEANLPKITGAGDVVILRNFKLSPWRERMDCVSTPSSGVVVFPASKIPVPELSQAYLLGTQRLANHPTPGAREPTTPEQVAVLKLKHSSSASAHDVQHHASTTSFNATRRREALIKDLETGKFFDIKAQVVNMYYSNNGTVELKVTDYTANKDLYLYADPDKDQEFVINHDWRGPYGQVTMDVRLYEPHAAWARGNLSNGDFVYLRNVHIKFSPANMLEGAMHEDRQMPHQIDVRKLLHQPAIDEIKERKAAYERQRSNQGTVHLVNAPKKPSAKASAKKKLEKKERQRLQKEAELKEIEEKEKAWEAEHSGVNPNVLAGFPGHRLSTLSEILNNPDLRAQTSKYNTFTLPFINCRHRSRVRVVDFYPPELEYFAHSLNDPSWTSRSKKDRRWEWGFVLLVEDANVPRNTVPEQLRVIVNNDAAQHLGLPDARDLKADPRTLAQIEHKLFLLWGNLAEIKSELRARGSDLPLPPGDNRVQNKPFDCCIDEYGHEVPVSEENPTGYQRLHKLALTKIKD</sequence>
<evidence type="ECO:0000313" key="12">
    <source>
        <dbReference type="Proteomes" id="UP000651452"/>
    </source>
</evidence>
<dbReference type="GO" id="GO:0032210">
    <property type="term" value="P:regulation of telomere maintenance via telomerase"/>
    <property type="evidence" value="ECO:0007669"/>
    <property type="project" value="TreeGrafter"/>
</dbReference>
<dbReference type="OrthoDB" id="2186770at2759"/>
<evidence type="ECO:0000256" key="6">
    <source>
        <dbReference type="ARBA" id="ARBA00022895"/>
    </source>
</evidence>
<organism evidence="11 12">
    <name type="scientific">Ascochyta lentis</name>
    <dbReference type="NCBI Taxonomy" id="205686"/>
    <lineage>
        <taxon>Eukaryota</taxon>
        <taxon>Fungi</taxon>
        <taxon>Dikarya</taxon>
        <taxon>Ascomycota</taxon>
        <taxon>Pezizomycotina</taxon>
        <taxon>Dothideomycetes</taxon>
        <taxon>Pleosporomycetidae</taxon>
        <taxon>Pleosporales</taxon>
        <taxon>Pleosporineae</taxon>
        <taxon>Didymellaceae</taxon>
        <taxon>Ascochyta</taxon>
    </lineage>
</organism>
<dbReference type="SUPFAM" id="SSF50249">
    <property type="entry name" value="Nucleic acid-binding proteins"/>
    <property type="match status" value="2"/>
</dbReference>